<dbReference type="PANTHER" id="PTHR43775">
    <property type="entry name" value="FATTY ACID SYNTHASE"/>
    <property type="match status" value="1"/>
</dbReference>
<dbReference type="PROSITE" id="PS52019">
    <property type="entry name" value="PKS_MFAS_DH"/>
    <property type="match status" value="1"/>
</dbReference>
<evidence type="ECO:0000256" key="4">
    <source>
        <dbReference type="PROSITE-ProRule" id="PRU01363"/>
    </source>
</evidence>
<evidence type="ECO:0000259" key="5">
    <source>
        <dbReference type="PROSITE" id="PS52019"/>
    </source>
</evidence>
<dbReference type="InterPro" id="IPR049900">
    <property type="entry name" value="PKS_mFAS_DH"/>
</dbReference>
<evidence type="ECO:0000256" key="2">
    <source>
        <dbReference type="ARBA" id="ARBA00022553"/>
    </source>
</evidence>
<dbReference type="InterPro" id="IPR050091">
    <property type="entry name" value="PKS_NRPS_Biosynth_Enz"/>
</dbReference>
<dbReference type="InterPro" id="IPR049551">
    <property type="entry name" value="PKS_DH_C"/>
</dbReference>
<dbReference type="InterPro" id="IPR042104">
    <property type="entry name" value="PKS_dehydratase_sf"/>
</dbReference>
<dbReference type="Pfam" id="PF14765">
    <property type="entry name" value="PS-DH"/>
    <property type="match status" value="1"/>
</dbReference>
<keyword evidence="7" id="KW-1185">Reference proteome</keyword>
<organism evidence="6 7">
    <name type="scientific">Trematosphaeria pertusa</name>
    <dbReference type="NCBI Taxonomy" id="390896"/>
    <lineage>
        <taxon>Eukaryota</taxon>
        <taxon>Fungi</taxon>
        <taxon>Dikarya</taxon>
        <taxon>Ascomycota</taxon>
        <taxon>Pezizomycotina</taxon>
        <taxon>Dothideomycetes</taxon>
        <taxon>Pleosporomycetidae</taxon>
        <taxon>Pleosporales</taxon>
        <taxon>Massarineae</taxon>
        <taxon>Trematosphaeriaceae</taxon>
        <taxon>Trematosphaeria</taxon>
    </lineage>
</organism>
<evidence type="ECO:0000313" key="7">
    <source>
        <dbReference type="Proteomes" id="UP000800094"/>
    </source>
</evidence>
<dbReference type="InterPro" id="IPR030918">
    <property type="entry name" value="PT_fungal_PKS"/>
</dbReference>
<dbReference type="Gene3D" id="3.10.129.110">
    <property type="entry name" value="Polyketide synthase dehydratase"/>
    <property type="match status" value="1"/>
</dbReference>
<feature type="region of interest" description="N-terminal hotdog fold" evidence="4">
    <location>
        <begin position="19"/>
        <end position="156"/>
    </location>
</feature>
<dbReference type="Proteomes" id="UP000800094">
    <property type="component" value="Unassembled WGS sequence"/>
</dbReference>
<dbReference type="EMBL" id="ML987194">
    <property type="protein sequence ID" value="KAF2250275.1"/>
    <property type="molecule type" value="Genomic_DNA"/>
</dbReference>
<evidence type="ECO:0000256" key="1">
    <source>
        <dbReference type="ARBA" id="ARBA00022450"/>
    </source>
</evidence>
<dbReference type="NCBIfam" id="TIGR04532">
    <property type="entry name" value="PT_fungal_PKS"/>
    <property type="match status" value="1"/>
</dbReference>
<feature type="active site" description="Proton donor; for dehydratase activity" evidence="4">
    <location>
        <position position="244"/>
    </location>
</feature>
<dbReference type="OrthoDB" id="329835at2759"/>
<feature type="region of interest" description="C-terminal hotdog fold" evidence="4">
    <location>
        <begin position="184"/>
        <end position="332"/>
    </location>
</feature>
<dbReference type="PANTHER" id="PTHR43775:SF37">
    <property type="entry name" value="SI:DKEY-61P9.11"/>
    <property type="match status" value="1"/>
</dbReference>
<dbReference type="FunFam" id="3.10.129.110:FF:000001">
    <property type="entry name" value="Sterigmatocystin biosynthesis polyketide synthase"/>
    <property type="match status" value="1"/>
</dbReference>
<protein>
    <recommendedName>
        <fullName evidence="5">PKS/mFAS DH domain-containing protein</fullName>
    </recommendedName>
</protein>
<dbReference type="GeneID" id="54586586"/>
<accession>A0A6A6II31</accession>
<feature type="domain" description="PKS/mFAS DH" evidence="5">
    <location>
        <begin position="19"/>
        <end position="332"/>
    </location>
</feature>
<reference evidence="6" key="1">
    <citation type="journal article" date="2020" name="Stud. Mycol.">
        <title>101 Dothideomycetes genomes: a test case for predicting lifestyles and emergence of pathogens.</title>
        <authorList>
            <person name="Haridas S."/>
            <person name="Albert R."/>
            <person name="Binder M."/>
            <person name="Bloem J."/>
            <person name="Labutti K."/>
            <person name="Salamov A."/>
            <person name="Andreopoulos B."/>
            <person name="Baker S."/>
            <person name="Barry K."/>
            <person name="Bills G."/>
            <person name="Bluhm B."/>
            <person name="Cannon C."/>
            <person name="Castanera R."/>
            <person name="Culley D."/>
            <person name="Daum C."/>
            <person name="Ezra D."/>
            <person name="Gonzalez J."/>
            <person name="Henrissat B."/>
            <person name="Kuo A."/>
            <person name="Liang C."/>
            <person name="Lipzen A."/>
            <person name="Lutzoni F."/>
            <person name="Magnuson J."/>
            <person name="Mondo S."/>
            <person name="Nolan M."/>
            <person name="Ohm R."/>
            <person name="Pangilinan J."/>
            <person name="Park H.-J."/>
            <person name="Ramirez L."/>
            <person name="Alfaro M."/>
            <person name="Sun H."/>
            <person name="Tritt A."/>
            <person name="Yoshinaga Y."/>
            <person name="Zwiers L.-H."/>
            <person name="Turgeon B."/>
            <person name="Goodwin S."/>
            <person name="Spatafora J."/>
            <person name="Crous P."/>
            <person name="Grigoriev I."/>
        </authorList>
    </citation>
    <scope>NUCLEOTIDE SEQUENCE</scope>
    <source>
        <strain evidence="6">CBS 122368</strain>
    </source>
</reference>
<keyword evidence="2" id="KW-0597">Phosphoprotein</keyword>
<dbReference type="AlphaFoldDB" id="A0A6A6II31"/>
<proteinExistence type="predicted"/>
<keyword evidence="3" id="KW-0808">Transferase</keyword>
<keyword evidence="1" id="KW-0596">Phosphopantetheine</keyword>
<evidence type="ECO:0000256" key="3">
    <source>
        <dbReference type="ARBA" id="ARBA00022679"/>
    </source>
</evidence>
<sequence>MISDIRVSRPPKCSTTSCQRLIYEDIDQARGTGTLIFQTDISHPKLLPAISGHVCNHVPLVSSALYADMAMTASDYLYKTLCPSAPEVGLNVCAMEVHKPVIAQIPPPEDGQHIQMEAHADVQKGEVTVSFRSVTWEGKLIENHGHGLVKYEDPAEWISEWQRKQYLVETQIALLESRVETGRAHKFLQGLAYKLFQAFVHYSPKYQGMQEVILDSEDTAATAKVRFQTTGADGDFLCSPYFIDNLCHLSGFIANASDLYNSDMTYISHGWQSFKVPNPRAISPDKEYTCYVKMMTQPGNITAGDVYVFEGGEIIAVFYGCKFQGIPKRAMNVLLAPKSTNKRTVRIK</sequence>
<gene>
    <name evidence="6" type="ORF">BU26DRAFT_564144</name>
</gene>
<evidence type="ECO:0000313" key="6">
    <source>
        <dbReference type="EMBL" id="KAF2250275.1"/>
    </source>
</evidence>
<dbReference type="GO" id="GO:0004312">
    <property type="term" value="F:fatty acid synthase activity"/>
    <property type="evidence" value="ECO:0007669"/>
    <property type="project" value="TreeGrafter"/>
</dbReference>
<dbReference type="GO" id="GO:0006633">
    <property type="term" value="P:fatty acid biosynthetic process"/>
    <property type="evidence" value="ECO:0007669"/>
    <property type="project" value="TreeGrafter"/>
</dbReference>
<feature type="active site" description="Proton acceptor; for dehydratase activity" evidence="4">
    <location>
        <position position="53"/>
    </location>
</feature>
<name>A0A6A6II31_9PLEO</name>
<dbReference type="GO" id="GO:0044550">
    <property type="term" value="P:secondary metabolite biosynthetic process"/>
    <property type="evidence" value="ECO:0007669"/>
    <property type="project" value="TreeGrafter"/>
</dbReference>
<dbReference type="RefSeq" id="XP_033685279.1">
    <property type="nucleotide sequence ID" value="XM_033833256.1"/>
</dbReference>